<gene>
    <name evidence="6" type="ORF">CONLIGDRAFT_567960</name>
</gene>
<feature type="region of interest" description="Disordered" evidence="4">
    <location>
        <begin position="1119"/>
        <end position="1155"/>
    </location>
</feature>
<feature type="region of interest" description="Disordered" evidence="4">
    <location>
        <begin position="798"/>
        <end position="849"/>
    </location>
</feature>
<sequence length="1155" mass="129796">MAPQRPTRRCIPAGCLLLKLSDSNIPSPLWSLPDFETWSRFVVLKRPGEPFAPDPCLAKTAPLAPDFQEYLLCSLNKPYVKLLQERWIEMEFGVSRVNAGQGVLRVYLLPDDMDRRDIDRSDLNLRRARLHLLSELDFSHDTWNGHVGPSRSPSPLTCDDDDRGIGEDQSLLQMFNTIPSPEPQPELIENHYAQDAAYDLLGGEVVGLKTDLYPYQRRSAALMLQRESHPTRALDPRLVKALDQHGQPWYYDRVNGFGLLEPRYYEGINGGILAEEMGAGKTLICLALILATKYQTSQIPEIYRESQVVKRPKVVSLADMAAASITKNALPWKPWFGTDGHIDYENCREYIRRHPGHYHVPRPGRPKYTRQIVTPLPARKVYLSYATLVIVPGNLVQQWKQELAKHTVPGSLRTLVISGKQVLPPVEELIETEIILFSSTTFERLQLGEDHPLMGIHFKRCIIDEGHRLGSSTPSFKSNLLLALDRLQLSARWVVTGTPAKGLFGIDQTPAIPGSWGRRVDFSDEQEKDDLKRIGAITTHYLKARPWANTITDYGDKPADWSVYVLQPKHSSRSNGRRDCLRATLDSLIIRHQLSNVAELLPIVEEKVVYLDGSYQDRLSLNLFSMVIIFNAVSSQRTDQDYFFHHRNRKSLLQLVSNLRQASFFGGPFFSPQAITQAVETAVKFLDDGKVPISHEDESLLHDAIAFGRMAAGNGLKQCSNAFGEVPLYVKDFPGGLGEAWSMDQSPGDPVCTNARMIQAMQKYLRPAIDAPNSLRLLFENGKFEQEGRETRLKGLIVETPPNPQEGNSASPTPTPKTQKVAREATREADKPQNRRLSSLGTPSSRTEGIAVADQGAVGDIAEPLARTRIISTASAKMSYLLDQIVRYQKDEKIIIFYENDNVAWYVACALEILQIHHLIYTGTLKVGRRAQYVATFNHNPKYRVMLMDIGHAAFGLDMQSASRIYFINPVLDPQIAAQAVGRARRISQKKPVTVETLVLRGSLEEVIVRRKEEMTQAEQRKCKSILDDRPIYEWILNPKILPLPTGEVDGLAQTTMLQEPQFVFGQGFGRTVEEDEDLVPLPVSPTTPASLRNHEQVRRASSVEAADVLMHLPLQLGSSRKRTFDSPEGPSTPISSTFSPRLPRRVRFAGNDDE</sequence>
<dbReference type="SUPFAM" id="SSF52540">
    <property type="entry name" value="P-loop containing nucleoside triphosphate hydrolases"/>
    <property type="match status" value="2"/>
</dbReference>
<dbReference type="Proteomes" id="UP000182658">
    <property type="component" value="Unassembled WGS sequence"/>
</dbReference>
<dbReference type="InterPro" id="IPR001650">
    <property type="entry name" value="Helicase_C-like"/>
</dbReference>
<evidence type="ECO:0000313" key="7">
    <source>
        <dbReference type="Proteomes" id="UP000182658"/>
    </source>
</evidence>
<feature type="compositionally biased region" description="Basic and acidic residues" evidence="4">
    <location>
        <begin position="821"/>
        <end position="833"/>
    </location>
</feature>
<feature type="compositionally biased region" description="Polar residues" evidence="4">
    <location>
        <begin position="805"/>
        <end position="818"/>
    </location>
</feature>
<evidence type="ECO:0000256" key="1">
    <source>
        <dbReference type="ARBA" id="ARBA00022741"/>
    </source>
</evidence>
<dbReference type="InParanoid" id="A0A1J7JZR9"/>
<reference evidence="6 7" key="1">
    <citation type="submission" date="2016-10" db="EMBL/GenBank/DDBJ databases">
        <title>Draft genome sequence of Coniochaeta ligniaria NRRL30616, a lignocellulolytic fungus for bioabatement of inhibitors in plant biomass hydrolysates.</title>
        <authorList>
            <consortium name="DOE Joint Genome Institute"/>
            <person name="Jimenez D.J."/>
            <person name="Hector R.E."/>
            <person name="Riley R."/>
            <person name="Sun H."/>
            <person name="Grigoriev I.V."/>
            <person name="Van Elsas J.D."/>
            <person name="Nichols N.N."/>
        </authorList>
    </citation>
    <scope>NUCLEOTIDE SEQUENCE [LARGE SCALE GENOMIC DNA]</scope>
    <source>
        <strain evidence="6 7">NRRL 30616</strain>
    </source>
</reference>
<dbReference type="Gene3D" id="3.40.50.300">
    <property type="entry name" value="P-loop containing nucleotide triphosphate hydrolases"/>
    <property type="match status" value="1"/>
</dbReference>
<dbReference type="AlphaFoldDB" id="A0A1J7JZR9"/>
<dbReference type="GO" id="GO:0008094">
    <property type="term" value="F:ATP-dependent activity, acting on DNA"/>
    <property type="evidence" value="ECO:0007669"/>
    <property type="project" value="TreeGrafter"/>
</dbReference>
<dbReference type="GO" id="GO:0006281">
    <property type="term" value="P:DNA repair"/>
    <property type="evidence" value="ECO:0007669"/>
    <property type="project" value="TreeGrafter"/>
</dbReference>
<dbReference type="InterPro" id="IPR027417">
    <property type="entry name" value="P-loop_NTPase"/>
</dbReference>
<evidence type="ECO:0000313" key="6">
    <source>
        <dbReference type="EMBL" id="OIW35656.1"/>
    </source>
</evidence>
<dbReference type="Pfam" id="PF00176">
    <property type="entry name" value="SNF2-rel_dom"/>
    <property type="match status" value="1"/>
</dbReference>
<evidence type="ECO:0000256" key="3">
    <source>
        <dbReference type="ARBA" id="ARBA00022840"/>
    </source>
</evidence>
<dbReference type="OrthoDB" id="2801544at2759"/>
<keyword evidence="3" id="KW-0067">ATP-binding</keyword>
<dbReference type="PANTHER" id="PTHR45626:SF51">
    <property type="entry name" value="SNF2-RELATED DOMAIN-CONTAINING PROTEIN"/>
    <property type="match status" value="1"/>
</dbReference>
<dbReference type="InterPro" id="IPR000330">
    <property type="entry name" value="SNF2_N"/>
</dbReference>
<dbReference type="CDD" id="cd18793">
    <property type="entry name" value="SF2_C_SNF"/>
    <property type="match status" value="1"/>
</dbReference>
<evidence type="ECO:0000259" key="5">
    <source>
        <dbReference type="PROSITE" id="PS51194"/>
    </source>
</evidence>
<evidence type="ECO:0000256" key="2">
    <source>
        <dbReference type="ARBA" id="ARBA00022801"/>
    </source>
</evidence>
<dbReference type="InterPro" id="IPR038718">
    <property type="entry name" value="SNF2-like_sf"/>
</dbReference>
<dbReference type="STRING" id="1408157.A0A1J7JZR9"/>
<organism evidence="6 7">
    <name type="scientific">Coniochaeta ligniaria NRRL 30616</name>
    <dbReference type="NCBI Taxonomy" id="1408157"/>
    <lineage>
        <taxon>Eukaryota</taxon>
        <taxon>Fungi</taxon>
        <taxon>Dikarya</taxon>
        <taxon>Ascomycota</taxon>
        <taxon>Pezizomycotina</taxon>
        <taxon>Sordariomycetes</taxon>
        <taxon>Sordariomycetidae</taxon>
        <taxon>Coniochaetales</taxon>
        <taxon>Coniochaetaceae</taxon>
        <taxon>Coniochaeta</taxon>
    </lineage>
</organism>
<dbReference type="PANTHER" id="PTHR45626">
    <property type="entry name" value="TRANSCRIPTION TERMINATION FACTOR 2-RELATED"/>
    <property type="match status" value="1"/>
</dbReference>
<dbReference type="InterPro" id="IPR014001">
    <property type="entry name" value="Helicase_ATP-bd"/>
</dbReference>
<dbReference type="GO" id="GO:0016787">
    <property type="term" value="F:hydrolase activity"/>
    <property type="evidence" value="ECO:0007669"/>
    <property type="project" value="UniProtKB-KW"/>
</dbReference>
<keyword evidence="1" id="KW-0547">Nucleotide-binding</keyword>
<dbReference type="Pfam" id="PF00271">
    <property type="entry name" value="Helicase_C"/>
    <property type="match status" value="1"/>
</dbReference>
<keyword evidence="7" id="KW-1185">Reference proteome</keyword>
<keyword evidence="2" id="KW-0378">Hydrolase</keyword>
<feature type="domain" description="Helicase C-terminal" evidence="5">
    <location>
        <begin position="881"/>
        <end position="1040"/>
    </location>
</feature>
<dbReference type="SMART" id="SM00487">
    <property type="entry name" value="DEXDc"/>
    <property type="match status" value="1"/>
</dbReference>
<dbReference type="Gene3D" id="3.40.50.10810">
    <property type="entry name" value="Tandem AAA-ATPase domain"/>
    <property type="match status" value="2"/>
</dbReference>
<dbReference type="GO" id="GO:0005524">
    <property type="term" value="F:ATP binding"/>
    <property type="evidence" value="ECO:0007669"/>
    <property type="project" value="UniProtKB-KW"/>
</dbReference>
<accession>A0A1J7JZR9</accession>
<dbReference type="InterPro" id="IPR049730">
    <property type="entry name" value="SNF2/RAD54-like_C"/>
</dbReference>
<evidence type="ECO:0000256" key="4">
    <source>
        <dbReference type="SAM" id="MobiDB-lite"/>
    </source>
</evidence>
<protein>
    <recommendedName>
        <fullName evidence="5">Helicase C-terminal domain-containing protein</fullName>
    </recommendedName>
</protein>
<feature type="compositionally biased region" description="Polar residues" evidence="4">
    <location>
        <begin position="835"/>
        <end position="847"/>
    </location>
</feature>
<dbReference type="PROSITE" id="PS51194">
    <property type="entry name" value="HELICASE_CTER"/>
    <property type="match status" value="1"/>
</dbReference>
<dbReference type="EMBL" id="KV875093">
    <property type="protein sequence ID" value="OIW35656.1"/>
    <property type="molecule type" value="Genomic_DNA"/>
</dbReference>
<dbReference type="GO" id="GO:0005634">
    <property type="term" value="C:nucleus"/>
    <property type="evidence" value="ECO:0007669"/>
    <property type="project" value="TreeGrafter"/>
</dbReference>
<name>A0A1J7JZR9_9PEZI</name>
<dbReference type="InterPro" id="IPR050628">
    <property type="entry name" value="SNF2_RAD54_helicase_TF"/>
</dbReference>
<proteinExistence type="predicted"/>